<keyword evidence="2" id="KW-1185">Reference proteome</keyword>
<evidence type="ECO:0000313" key="2">
    <source>
        <dbReference type="Proteomes" id="UP001497535"/>
    </source>
</evidence>
<dbReference type="EMBL" id="CAVMJV010000026">
    <property type="protein sequence ID" value="CAK5074636.1"/>
    <property type="molecule type" value="Genomic_DNA"/>
</dbReference>
<dbReference type="Proteomes" id="UP001497535">
    <property type="component" value="Unassembled WGS sequence"/>
</dbReference>
<sequence length="78" mass="9449">MSKPFYITLKELRLVSALSSFIFLHILKIKIFLKFNKFFFLMINLSCIVILFLKFFQFSYLFSLFTHIIFTFITVFLD</sequence>
<gene>
    <name evidence="1" type="ORF">MENTE1834_LOCUS21401</name>
</gene>
<reference evidence="1" key="1">
    <citation type="submission" date="2023-11" db="EMBL/GenBank/DDBJ databases">
        <authorList>
            <person name="Poullet M."/>
        </authorList>
    </citation>
    <scope>NUCLEOTIDE SEQUENCE</scope>
    <source>
        <strain evidence="1">E1834</strain>
    </source>
</reference>
<comment type="caution">
    <text evidence="1">The sequence shown here is derived from an EMBL/GenBank/DDBJ whole genome shotgun (WGS) entry which is preliminary data.</text>
</comment>
<accession>A0ACB0Z6R2</accession>
<protein>
    <submittedName>
        <fullName evidence="1">Uncharacterized protein</fullName>
    </submittedName>
</protein>
<organism evidence="1 2">
    <name type="scientific">Meloidogyne enterolobii</name>
    <name type="common">Root-knot nematode worm</name>
    <name type="synonym">Meloidogyne mayaguensis</name>
    <dbReference type="NCBI Taxonomy" id="390850"/>
    <lineage>
        <taxon>Eukaryota</taxon>
        <taxon>Metazoa</taxon>
        <taxon>Ecdysozoa</taxon>
        <taxon>Nematoda</taxon>
        <taxon>Chromadorea</taxon>
        <taxon>Rhabditida</taxon>
        <taxon>Tylenchina</taxon>
        <taxon>Tylenchomorpha</taxon>
        <taxon>Tylenchoidea</taxon>
        <taxon>Meloidogynidae</taxon>
        <taxon>Meloidogyninae</taxon>
        <taxon>Meloidogyne</taxon>
    </lineage>
</organism>
<evidence type="ECO:0000313" key="1">
    <source>
        <dbReference type="EMBL" id="CAK5074636.1"/>
    </source>
</evidence>
<proteinExistence type="predicted"/>
<name>A0ACB0Z6R2_MELEN</name>